<dbReference type="AlphaFoldDB" id="A0A813WNR0"/>
<dbReference type="PANTHER" id="PTHR47027:SF20">
    <property type="entry name" value="REVERSE TRANSCRIPTASE-LIKE PROTEIN WITH RNA-DIRECTED DNA POLYMERASE DOMAIN"/>
    <property type="match status" value="1"/>
</dbReference>
<dbReference type="PANTHER" id="PTHR47027">
    <property type="entry name" value="REVERSE TRANSCRIPTASE DOMAIN-CONTAINING PROTEIN"/>
    <property type="match status" value="1"/>
</dbReference>
<dbReference type="SUPFAM" id="SSF56672">
    <property type="entry name" value="DNA/RNA polymerases"/>
    <property type="match status" value="1"/>
</dbReference>
<evidence type="ECO:0000259" key="1">
    <source>
        <dbReference type="PROSITE" id="PS50878"/>
    </source>
</evidence>
<sequence>MECFNDLHPNQFGYKKNSSCKQAHFVVNETINYYKHGGSKVHLISLDATKAFDRLWRDGLFYKLIGKIPKELWRILYLYYKNSKIKVKLNGIVSESVSTYEGVKQGGVLSPYLFNFFINNLITSCIEKNIGAKIDKFLVPIIAYCDDIILLAPSFNHCQCLLSECAEFAKTWKLEFNASKSVGVSLYKSKITFDSNFSLNGNIIPNVSGFIYLGLPIGSNEFLYDFLEKKWKSVEKSMFSLYGLGCKPKMMSPNLVSFLFKTYCQSIFRHVLDNVFISETKLKEFDKRQNLLIKQVIGLKKYSKMKELRNAIDLDSVRALYCKHKIFFLRHIEKSNVCSGIFKYLKDHYVKFDRQNTSFCKQIDFLSKKLYVDCTKYSYKISLEIIVHHFKSKNNGLTDSIKYVISMITSLMNQKNEFFYLYNGLNLLLKPG</sequence>
<dbReference type="InterPro" id="IPR043502">
    <property type="entry name" value="DNA/RNA_pol_sf"/>
</dbReference>
<reference evidence="2" key="1">
    <citation type="submission" date="2021-02" db="EMBL/GenBank/DDBJ databases">
        <authorList>
            <person name="Nowell W R."/>
        </authorList>
    </citation>
    <scope>NUCLEOTIDE SEQUENCE</scope>
    <source>
        <strain evidence="2">Ploen Becks lab</strain>
    </source>
</reference>
<dbReference type="Pfam" id="PF00078">
    <property type="entry name" value="RVT_1"/>
    <property type="match status" value="1"/>
</dbReference>
<organism evidence="2 3">
    <name type="scientific">Brachionus calyciflorus</name>
    <dbReference type="NCBI Taxonomy" id="104777"/>
    <lineage>
        <taxon>Eukaryota</taxon>
        <taxon>Metazoa</taxon>
        <taxon>Spiralia</taxon>
        <taxon>Gnathifera</taxon>
        <taxon>Rotifera</taxon>
        <taxon>Eurotatoria</taxon>
        <taxon>Monogononta</taxon>
        <taxon>Pseudotrocha</taxon>
        <taxon>Ploima</taxon>
        <taxon>Brachionidae</taxon>
        <taxon>Brachionus</taxon>
    </lineage>
</organism>
<dbReference type="CDD" id="cd01650">
    <property type="entry name" value="RT_nLTR_like"/>
    <property type="match status" value="1"/>
</dbReference>
<dbReference type="InterPro" id="IPR000477">
    <property type="entry name" value="RT_dom"/>
</dbReference>
<protein>
    <recommendedName>
        <fullName evidence="1">Reverse transcriptase domain-containing protein</fullName>
    </recommendedName>
</protein>
<evidence type="ECO:0000313" key="2">
    <source>
        <dbReference type="EMBL" id="CAF0857609.1"/>
    </source>
</evidence>
<accession>A0A813WNR0</accession>
<dbReference type="OrthoDB" id="10014409at2759"/>
<dbReference type="PROSITE" id="PS50878">
    <property type="entry name" value="RT_POL"/>
    <property type="match status" value="1"/>
</dbReference>
<proteinExistence type="predicted"/>
<keyword evidence="3" id="KW-1185">Reference proteome</keyword>
<dbReference type="Proteomes" id="UP000663879">
    <property type="component" value="Unassembled WGS sequence"/>
</dbReference>
<evidence type="ECO:0000313" key="3">
    <source>
        <dbReference type="Proteomes" id="UP000663879"/>
    </source>
</evidence>
<feature type="domain" description="Reverse transcriptase" evidence="1">
    <location>
        <begin position="1"/>
        <end position="217"/>
    </location>
</feature>
<dbReference type="EMBL" id="CAJNOC010001355">
    <property type="protein sequence ID" value="CAF0857609.1"/>
    <property type="molecule type" value="Genomic_DNA"/>
</dbReference>
<comment type="caution">
    <text evidence="2">The sequence shown here is derived from an EMBL/GenBank/DDBJ whole genome shotgun (WGS) entry which is preliminary data.</text>
</comment>
<name>A0A813WNR0_9BILA</name>
<gene>
    <name evidence="2" type="ORF">OXX778_LOCUS9275</name>
</gene>